<dbReference type="EMBL" id="CADCUQ010000996">
    <property type="protein sequence ID" value="CAA9442386.1"/>
    <property type="molecule type" value="Genomic_DNA"/>
</dbReference>
<reference evidence="1" key="1">
    <citation type="submission" date="2020-02" db="EMBL/GenBank/DDBJ databases">
        <authorList>
            <person name="Meier V. D."/>
        </authorList>
    </citation>
    <scope>NUCLEOTIDE SEQUENCE</scope>
    <source>
        <strain evidence="1">AVDCRST_MAG64</strain>
    </source>
</reference>
<name>A0A6J4QJE4_9BACT</name>
<evidence type="ECO:0000313" key="1">
    <source>
        <dbReference type="EMBL" id="CAA9442386.1"/>
    </source>
</evidence>
<protein>
    <submittedName>
        <fullName evidence="1">Uncharacterized protein</fullName>
    </submittedName>
</protein>
<proteinExistence type="predicted"/>
<gene>
    <name evidence="1" type="ORF">AVDCRST_MAG64-4286</name>
</gene>
<dbReference type="AlphaFoldDB" id="A0A6J4QJE4"/>
<accession>A0A6J4QJE4</accession>
<sequence length="149" mass="15122">MCSRFFPLARIRMTSDLGLKFFRTEITSTSNRSIFDPLNTDSPWPVMPGFTSATRMCRAGSNAGSCAAAAGAAAAAGTASVACAGVSLGLAGGGAAGGSAWAQAVKTGHKPTRTACRSLISTSSWQGGPPPTYRRTAPAAQEGYVNVSS</sequence>
<organism evidence="1">
    <name type="scientific">uncultured Phycisphaerae bacterium</name>
    <dbReference type="NCBI Taxonomy" id="904963"/>
    <lineage>
        <taxon>Bacteria</taxon>
        <taxon>Pseudomonadati</taxon>
        <taxon>Planctomycetota</taxon>
        <taxon>Phycisphaerae</taxon>
        <taxon>environmental samples</taxon>
    </lineage>
</organism>